<dbReference type="Pfam" id="PF00078">
    <property type="entry name" value="RVT_1"/>
    <property type="match status" value="1"/>
</dbReference>
<sequence>MIAKEFLSFYQKNRVPAILYKVDFSKAFDSVSWTFLTNVLIERGFPPAWISWVLAILTSSSFSVKVNGDATEVFLHKKGLRQGDLLSPMLFILAVDALQSFITNAAPLLNGQIIIPPGHYSQIPVLGRTTDLVKSVLTALPLHYMQVIKLPAWLIEQLDKIRRSFFWKGKDKCLGGHCLVNWAKCCIPKKCGGLGVLNLSSQNDALLLRWLWKLQKEPDSIWATSINLLFGTTDIDLLRQDNRVSNAFKDILSLKDFYRSSTSWVGGTQRIIWKWEPFGFYSSTSAYGILSYPGIRSPYHNLLWKIKAPPKVRIFIWILLLDRLLMQQNLTIKNWPSIASCICCNHGIEETASHLFVLCDFAVQVWTLIQVHFGLLAMIFALEVDRFWLQNRKSIGPSWDIIWAAVSWSIWKERNRRIFSSKRLSPQLLCIEILSAISAWSSSA</sequence>
<dbReference type="PANTHER" id="PTHR33116">
    <property type="entry name" value="REVERSE TRANSCRIPTASE ZINC-BINDING DOMAIN-CONTAINING PROTEIN-RELATED-RELATED"/>
    <property type="match status" value="1"/>
</dbReference>
<protein>
    <recommendedName>
        <fullName evidence="5">Reverse transcriptase domain-containing protein</fullName>
    </recommendedName>
</protein>
<proteinExistence type="predicted"/>
<dbReference type="PANTHER" id="PTHR33116:SF78">
    <property type="entry name" value="OS12G0587133 PROTEIN"/>
    <property type="match status" value="1"/>
</dbReference>
<evidence type="ECO:0000313" key="3">
    <source>
        <dbReference type="EMBL" id="KAJ3685489.1"/>
    </source>
</evidence>
<gene>
    <name evidence="3" type="ORF">LUZ61_014653</name>
</gene>
<reference evidence="3 4" key="1">
    <citation type="journal article" date="2022" name="Cell">
        <title>Repeat-based holocentromeres influence genome architecture and karyotype evolution.</title>
        <authorList>
            <person name="Hofstatter P.G."/>
            <person name="Thangavel G."/>
            <person name="Lux T."/>
            <person name="Neumann P."/>
            <person name="Vondrak T."/>
            <person name="Novak P."/>
            <person name="Zhang M."/>
            <person name="Costa L."/>
            <person name="Castellani M."/>
            <person name="Scott A."/>
            <person name="Toegelov H."/>
            <person name="Fuchs J."/>
            <person name="Mata-Sucre Y."/>
            <person name="Dias Y."/>
            <person name="Vanzela A.L.L."/>
            <person name="Huettel B."/>
            <person name="Almeida C.C.S."/>
            <person name="Simkova H."/>
            <person name="Souza G."/>
            <person name="Pedrosa-Harand A."/>
            <person name="Macas J."/>
            <person name="Mayer K.F.X."/>
            <person name="Houben A."/>
            <person name="Marques A."/>
        </authorList>
    </citation>
    <scope>NUCLEOTIDE SEQUENCE [LARGE SCALE GENOMIC DNA]</scope>
    <source>
        <strain evidence="3">RhyTen1mFocal</strain>
    </source>
</reference>
<evidence type="ECO:0000259" key="1">
    <source>
        <dbReference type="Pfam" id="PF00078"/>
    </source>
</evidence>
<name>A0AAD5WBQ3_9POAL</name>
<dbReference type="Pfam" id="PF13966">
    <property type="entry name" value="zf-RVT"/>
    <property type="match status" value="1"/>
</dbReference>
<dbReference type="EMBL" id="JAMRDG010000002">
    <property type="protein sequence ID" value="KAJ3685489.1"/>
    <property type="molecule type" value="Genomic_DNA"/>
</dbReference>
<evidence type="ECO:0000313" key="4">
    <source>
        <dbReference type="Proteomes" id="UP001210211"/>
    </source>
</evidence>
<organism evidence="3 4">
    <name type="scientific">Rhynchospora tenuis</name>
    <dbReference type="NCBI Taxonomy" id="198213"/>
    <lineage>
        <taxon>Eukaryota</taxon>
        <taxon>Viridiplantae</taxon>
        <taxon>Streptophyta</taxon>
        <taxon>Embryophyta</taxon>
        <taxon>Tracheophyta</taxon>
        <taxon>Spermatophyta</taxon>
        <taxon>Magnoliopsida</taxon>
        <taxon>Liliopsida</taxon>
        <taxon>Poales</taxon>
        <taxon>Cyperaceae</taxon>
        <taxon>Cyperoideae</taxon>
        <taxon>Rhynchosporeae</taxon>
        <taxon>Rhynchospora</taxon>
    </lineage>
</organism>
<dbReference type="AlphaFoldDB" id="A0AAD5WBQ3"/>
<dbReference type="Proteomes" id="UP001210211">
    <property type="component" value="Unassembled WGS sequence"/>
</dbReference>
<keyword evidence="4" id="KW-1185">Reference proteome</keyword>
<feature type="domain" description="Reverse transcriptase zinc-binding" evidence="2">
    <location>
        <begin position="281"/>
        <end position="366"/>
    </location>
</feature>
<dbReference type="InterPro" id="IPR043502">
    <property type="entry name" value="DNA/RNA_pol_sf"/>
</dbReference>
<evidence type="ECO:0008006" key="5">
    <source>
        <dbReference type="Google" id="ProtNLM"/>
    </source>
</evidence>
<dbReference type="InterPro" id="IPR026960">
    <property type="entry name" value="RVT-Znf"/>
</dbReference>
<dbReference type="InterPro" id="IPR000477">
    <property type="entry name" value="RT_dom"/>
</dbReference>
<evidence type="ECO:0000259" key="2">
    <source>
        <dbReference type="Pfam" id="PF13966"/>
    </source>
</evidence>
<dbReference type="SUPFAM" id="SSF56672">
    <property type="entry name" value="DNA/RNA polymerases"/>
    <property type="match status" value="1"/>
</dbReference>
<comment type="caution">
    <text evidence="3">The sequence shown here is derived from an EMBL/GenBank/DDBJ whole genome shotgun (WGS) entry which is preliminary data.</text>
</comment>
<feature type="domain" description="Reverse transcriptase" evidence="1">
    <location>
        <begin position="13"/>
        <end position="104"/>
    </location>
</feature>
<accession>A0AAD5WBQ3</accession>